<feature type="chain" id="PRO_5006069943" evidence="1">
    <location>
        <begin position="26"/>
        <end position="108"/>
    </location>
</feature>
<organism evidence="2">
    <name type="scientific">Rhodnius neglectus</name>
    <dbReference type="NCBI Taxonomy" id="72488"/>
    <lineage>
        <taxon>Eukaryota</taxon>
        <taxon>Metazoa</taxon>
        <taxon>Ecdysozoa</taxon>
        <taxon>Arthropoda</taxon>
        <taxon>Hexapoda</taxon>
        <taxon>Insecta</taxon>
        <taxon>Pterygota</taxon>
        <taxon>Neoptera</taxon>
        <taxon>Paraneoptera</taxon>
        <taxon>Hemiptera</taxon>
        <taxon>Heteroptera</taxon>
        <taxon>Panheteroptera</taxon>
        <taxon>Cimicomorpha</taxon>
        <taxon>Reduviidae</taxon>
        <taxon>Triatominae</taxon>
        <taxon>Rhodnius</taxon>
    </lineage>
</organism>
<dbReference type="AlphaFoldDB" id="A0A0P4VMX3"/>
<reference evidence="2" key="1">
    <citation type="journal article" date="2016" name="PLoS Negl. Trop. Dis.">
        <title>A Deep Insight into the Sialome of Rhodnius neglectus, a Vector of Chagas Disease.</title>
        <authorList>
            <person name="Santiago P.B."/>
            <person name="Assumpcao T.C."/>
            <person name="Araujo C.N."/>
            <person name="Bastos I.M."/>
            <person name="Neves D."/>
            <person name="Silva I.G."/>
            <person name="Charneau S."/>
            <person name="Queiroz R.M."/>
            <person name="Raiol T."/>
            <person name="Oliveira J.V."/>
            <person name="Sousa M.V."/>
            <person name="Calvo E."/>
            <person name="Ribeiro J.M."/>
            <person name="Santana J.M."/>
        </authorList>
    </citation>
    <scope>NUCLEOTIDE SEQUENCE</scope>
    <source>
        <tissue evidence="2">Salivary glands</tissue>
    </source>
</reference>
<dbReference type="SUPFAM" id="SSF49695">
    <property type="entry name" value="gamma-Crystallin-like"/>
    <property type="match status" value="1"/>
</dbReference>
<name>A0A0P4VMX3_9HEMI</name>
<dbReference type="EMBL" id="GDKW01004210">
    <property type="protein sequence ID" value="JAI52385.1"/>
    <property type="molecule type" value="mRNA"/>
</dbReference>
<dbReference type="InterPro" id="IPR011024">
    <property type="entry name" value="G_crystallin-like"/>
</dbReference>
<feature type="non-terminal residue" evidence="2">
    <location>
        <position position="108"/>
    </location>
</feature>
<proteinExistence type="evidence at transcript level"/>
<keyword evidence="1" id="KW-0732">Signal</keyword>
<evidence type="ECO:0000313" key="2">
    <source>
        <dbReference type="EMBL" id="JAI52385.1"/>
    </source>
</evidence>
<feature type="signal peptide" evidence="1">
    <location>
        <begin position="1"/>
        <end position="25"/>
    </location>
</feature>
<dbReference type="Gene3D" id="2.60.20.10">
    <property type="entry name" value="Crystallins"/>
    <property type="match status" value="1"/>
</dbReference>
<sequence>LAETFFIMKLSSVFVLFSVLSMVYSACWTTYTNTEHRGRKNSGCIGNGKCRTFTTPWKAQVRSINTKGGCVRLWQHRGCKGKHLDCYPGSPSHNNLPSLGWGQTWSIG</sequence>
<protein>
    <submittedName>
        <fullName evidence="2">Putative secreted protein</fullName>
    </submittedName>
</protein>
<accession>A0A0P4VMX3</accession>
<evidence type="ECO:0000256" key="1">
    <source>
        <dbReference type="SAM" id="SignalP"/>
    </source>
</evidence>
<feature type="non-terminal residue" evidence="2">
    <location>
        <position position="1"/>
    </location>
</feature>